<dbReference type="InterPro" id="IPR027417">
    <property type="entry name" value="P-loop_NTPase"/>
</dbReference>
<dbReference type="PROSITE" id="PS50901">
    <property type="entry name" value="FTSK"/>
    <property type="match status" value="1"/>
</dbReference>
<feature type="domain" description="FtsK" evidence="6">
    <location>
        <begin position="371"/>
        <end position="569"/>
    </location>
</feature>
<evidence type="ECO:0000256" key="2">
    <source>
        <dbReference type="ARBA" id="ARBA00022840"/>
    </source>
</evidence>
<sequence>MLAEEKQYKALEKERKQFASEIAKVSSKLTEKRAALTDFIKNTMLPGIAEREQSSQQELQPRVDNVIAHAQQQLIARIPAPLQPILDQVDWTQYDFSGTFLPKRLVVGAAPYEYDFLRFGKLELNAPIHIPFLDSDYSYTIDQSEHSIDMINALVFRFAVMLPYSSQFTLLDPAKLGQSFPYTKRLPSKRVLEHDVSRVLEEILSDIVRIQNSYLDNNIQRLTDVSEDILGNTKFELIIAKDFPQAYDRRSIELLAKIANTGPKAGKMLVLEQDRQAELPAGLSANELFPNLQSLQKQKGLPRERFDCDNQFDDSVSDKTIDHILDGLARAKPKETKLGISDVIVTDPEQWWQESATELIAAPIGGSGSKKNDINLWFGEKNKQPSSHGMLAAMTGAGKSNLYHAFILSLATRYSPDDLQFYLIDGKQGVEFQSYPELPHARVVSLNTSPQLARSVLEELLEEMNRRNDMFKELGFADFIRYRKAGSPNGKLPRLMLIIDEYQTLFEDDKTGFGSQLMIAIASQSRSAGIHMFVGSQKFVVPGMSQPQAIFSNINLRVAMKMSGEEVTSLQEFGSKGKQLIRGCTETGQVVVSHSGGADEVPCDAGRVAYIDDEQRSQMLASLNEKAQAASGQEYKTILLDGAEQPQLINNEQLRRLTSDFGSKPNDKARKEHANQSQHLGGLEESEWYPIEKPTVFWLGKEMNIHGYAKFILRRRAHEHLLLVGDSTEARIGMLAYMIGQLSITVSEQAFELHILERTIKGSQWHGVLEQANNSLGERKGTISETYAEFEQQLAHVMQELQQRQEMDEEEMMNLPSIFVVINDAQRVKELAKKENSYGMRNHDDEGGQIINTLLEVGSEYGIHLLLNFDSVLSVTKAFDRNDIDQFRHKVALQMSEEDSFRLLKSRDAAKLQMDGKKPIYALYTDQMQNRPNKFMPYCHTDEAELERNLSYLSQACDAWSE</sequence>
<keyword evidence="8" id="KW-1185">Reference proteome</keyword>
<dbReference type="Pfam" id="PF01580">
    <property type="entry name" value="FtsK_SpoIIIE"/>
    <property type="match status" value="1"/>
</dbReference>
<feature type="binding site" evidence="3">
    <location>
        <begin position="393"/>
        <end position="400"/>
    </location>
    <ligand>
        <name>ATP</name>
        <dbReference type="ChEBI" id="CHEBI:30616"/>
    </ligand>
</feature>
<keyword evidence="2 3" id="KW-0067">ATP-binding</keyword>
<dbReference type="PANTHER" id="PTHR22683:SF41">
    <property type="entry name" value="DNA TRANSLOCASE FTSK"/>
    <property type="match status" value="1"/>
</dbReference>
<evidence type="ECO:0000259" key="6">
    <source>
        <dbReference type="PROSITE" id="PS50901"/>
    </source>
</evidence>
<dbReference type="Gene3D" id="3.40.50.300">
    <property type="entry name" value="P-loop containing nucleotide triphosphate hydrolases"/>
    <property type="match status" value="2"/>
</dbReference>
<gene>
    <name evidence="7" type="ORF">VHP8226_00565</name>
</gene>
<name>A0ABN8DE13_9VIBR</name>
<evidence type="ECO:0000313" key="7">
    <source>
        <dbReference type="EMBL" id="CAH0524890.1"/>
    </source>
</evidence>
<proteinExistence type="predicted"/>
<keyword evidence="4" id="KW-0175">Coiled coil</keyword>
<organism evidence="7 8">
    <name type="scientific">Vibrio hippocampi</name>
    <dbReference type="NCBI Taxonomy" id="654686"/>
    <lineage>
        <taxon>Bacteria</taxon>
        <taxon>Pseudomonadati</taxon>
        <taxon>Pseudomonadota</taxon>
        <taxon>Gammaproteobacteria</taxon>
        <taxon>Vibrionales</taxon>
        <taxon>Vibrionaceae</taxon>
        <taxon>Vibrio</taxon>
    </lineage>
</organism>
<dbReference type="InterPro" id="IPR002543">
    <property type="entry name" value="FtsK_dom"/>
</dbReference>
<dbReference type="PANTHER" id="PTHR22683">
    <property type="entry name" value="SPORULATION PROTEIN RELATED"/>
    <property type="match status" value="1"/>
</dbReference>
<dbReference type="RefSeq" id="WP_237483606.1">
    <property type="nucleotide sequence ID" value="NZ_CAKLCM010000002.1"/>
</dbReference>
<evidence type="ECO:0000256" key="4">
    <source>
        <dbReference type="SAM" id="Coils"/>
    </source>
</evidence>
<dbReference type="EMBL" id="CAKLCM010000002">
    <property type="protein sequence ID" value="CAH0524890.1"/>
    <property type="molecule type" value="Genomic_DNA"/>
</dbReference>
<feature type="coiled-coil region" evidence="4">
    <location>
        <begin position="1"/>
        <end position="28"/>
    </location>
</feature>
<feature type="compositionally biased region" description="Basic and acidic residues" evidence="5">
    <location>
        <begin position="665"/>
        <end position="674"/>
    </location>
</feature>
<dbReference type="SUPFAM" id="SSF52540">
    <property type="entry name" value="P-loop containing nucleoside triphosphate hydrolases"/>
    <property type="match status" value="1"/>
</dbReference>
<evidence type="ECO:0000313" key="8">
    <source>
        <dbReference type="Proteomes" id="UP000838160"/>
    </source>
</evidence>
<evidence type="ECO:0000256" key="3">
    <source>
        <dbReference type="PROSITE-ProRule" id="PRU00289"/>
    </source>
</evidence>
<accession>A0ABN8DE13</accession>
<dbReference type="InterPro" id="IPR050206">
    <property type="entry name" value="FtsK/SpoIIIE/SftA"/>
</dbReference>
<reference evidence="7" key="1">
    <citation type="submission" date="2021-12" db="EMBL/GenBank/DDBJ databases">
        <authorList>
            <person name="Rodrigo-Torres L."/>
            <person name="Arahal R. D."/>
            <person name="Lucena T."/>
        </authorList>
    </citation>
    <scope>NUCLEOTIDE SEQUENCE</scope>
    <source>
        <strain evidence="7">CECT 8226</strain>
    </source>
</reference>
<dbReference type="Proteomes" id="UP000838160">
    <property type="component" value="Unassembled WGS sequence"/>
</dbReference>
<keyword evidence="1 3" id="KW-0547">Nucleotide-binding</keyword>
<protein>
    <recommendedName>
        <fullName evidence="6">FtsK domain-containing protein</fullName>
    </recommendedName>
</protein>
<feature type="region of interest" description="Disordered" evidence="5">
    <location>
        <begin position="659"/>
        <end position="681"/>
    </location>
</feature>
<comment type="caution">
    <text evidence="7">The sequence shown here is derived from an EMBL/GenBank/DDBJ whole genome shotgun (WGS) entry which is preliminary data.</text>
</comment>
<evidence type="ECO:0000256" key="5">
    <source>
        <dbReference type="SAM" id="MobiDB-lite"/>
    </source>
</evidence>
<evidence type="ECO:0000256" key="1">
    <source>
        <dbReference type="ARBA" id="ARBA00022741"/>
    </source>
</evidence>